<dbReference type="SUPFAM" id="SSF57850">
    <property type="entry name" value="RING/U-box"/>
    <property type="match status" value="1"/>
</dbReference>
<dbReference type="SMART" id="SM00184">
    <property type="entry name" value="RING"/>
    <property type="match status" value="1"/>
</dbReference>
<feature type="region of interest" description="Disordered" evidence="2">
    <location>
        <begin position="145"/>
        <end position="176"/>
    </location>
</feature>
<dbReference type="OrthoDB" id="1711136at2759"/>
<protein>
    <submittedName>
        <fullName evidence="4">RING/U-box superfamily protein</fullName>
    </submittedName>
</protein>
<accession>A0A9N7NZ70</accession>
<evidence type="ECO:0000256" key="2">
    <source>
        <dbReference type="SAM" id="MobiDB-lite"/>
    </source>
</evidence>
<dbReference type="InterPro" id="IPR013083">
    <property type="entry name" value="Znf_RING/FYVE/PHD"/>
</dbReference>
<keyword evidence="1" id="KW-0479">Metal-binding</keyword>
<evidence type="ECO:0000259" key="3">
    <source>
        <dbReference type="PROSITE" id="PS50089"/>
    </source>
</evidence>
<keyword evidence="1" id="KW-0862">Zinc</keyword>
<sequence>MALVGAAEKLDSHNLRDFLRIKDDDRRANLDQSTSTTVAGGSRHSPSGITLLAILSERRSTAPEPAPPTDEPPLQSVQSNRTLLDIIREDQTSGPRDGRRSWRQLREKIGLRTRGGSAWSSTAPVLLGGNHREMMVMTRRPSTRFDLTDSTLPGPSPGRSSERFENLGSPQPQRAEPPVRMSLMALLAENDRQMRLESSACVSGDGRGEVEDSVAVGGGGGYNGCCVCMVRHKGAAFIPCGHTFCRLCSRELWVQRGNCPLCNNYILEILDIF</sequence>
<dbReference type="GO" id="GO:0008270">
    <property type="term" value="F:zinc ion binding"/>
    <property type="evidence" value="ECO:0007669"/>
    <property type="project" value="UniProtKB-KW"/>
</dbReference>
<evidence type="ECO:0000256" key="1">
    <source>
        <dbReference type="PROSITE-ProRule" id="PRU00175"/>
    </source>
</evidence>
<dbReference type="Proteomes" id="UP001153555">
    <property type="component" value="Unassembled WGS sequence"/>
</dbReference>
<keyword evidence="1" id="KW-0863">Zinc-finger</keyword>
<dbReference type="CDD" id="cd16449">
    <property type="entry name" value="RING-HC"/>
    <property type="match status" value="1"/>
</dbReference>
<dbReference type="InterPro" id="IPR001841">
    <property type="entry name" value="Znf_RING"/>
</dbReference>
<keyword evidence="5" id="KW-1185">Reference proteome</keyword>
<dbReference type="EMBL" id="CACSLK010034236">
    <property type="protein sequence ID" value="CAA0841627.1"/>
    <property type="molecule type" value="Genomic_DNA"/>
</dbReference>
<name>A0A9N7NZ70_STRHE</name>
<evidence type="ECO:0000313" key="5">
    <source>
        <dbReference type="Proteomes" id="UP001153555"/>
    </source>
</evidence>
<dbReference type="PANTHER" id="PTHR46629">
    <property type="entry name" value="OS01G0917900 PROTEIN"/>
    <property type="match status" value="1"/>
</dbReference>
<dbReference type="AlphaFoldDB" id="A0A9N7NZ70"/>
<feature type="domain" description="RING-type" evidence="3">
    <location>
        <begin position="225"/>
        <end position="263"/>
    </location>
</feature>
<dbReference type="PROSITE" id="PS50089">
    <property type="entry name" value="ZF_RING_2"/>
    <property type="match status" value="1"/>
</dbReference>
<dbReference type="Gene3D" id="3.30.40.10">
    <property type="entry name" value="Zinc/RING finger domain, C3HC4 (zinc finger)"/>
    <property type="match status" value="1"/>
</dbReference>
<evidence type="ECO:0000313" key="4">
    <source>
        <dbReference type="EMBL" id="CAA0841627.1"/>
    </source>
</evidence>
<gene>
    <name evidence="4" type="ORF">SHERM_00644</name>
</gene>
<proteinExistence type="predicted"/>
<dbReference type="Pfam" id="PF13920">
    <property type="entry name" value="zf-C3HC4_3"/>
    <property type="match status" value="1"/>
</dbReference>
<reference evidence="4" key="1">
    <citation type="submission" date="2019-12" db="EMBL/GenBank/DDBJ databases">
        <authorList>
            <person name="Scholes J."/>
        </authorList>
    </citation>
    <scope>NUCLEOTIDE SEQUENCE</scope>
</reference>
<organism evidence="4 5">
    <name type="scientific">Striga hermonthica</name>
    <name type="common">Purple witchweed</name>
    <name type="synonym">Buchnera hermonthica</name>
    <dbReference type="NCBI Taxonomy" id="68872"/>
    <lineage>
        <taxon>Eukaryota</taxon>
        <taxon>Viridiplantae</taxon>
        <taxon>Streptophyta</taxon>
        <taxon>Embryophyta</taxon>
        <taxon>Tracheophyta</taxon>
        <taxon>Spermatophyta</taxon>
        <taxon>Magnoliopsida</taxon>
        <taxon>eudicotyledons</taxon>
        <taxon>Gunneridae</taxon>
        <taxon>Pentapetalae</taxon>
        <taxon>asterids</taxon>
        <taxon>lamiids</taxon>
        <taxon>Lamiales</taxon>
        <taxon>Orobanchaceae</taxon>
        <taxon>Buchnereae</taxon>
        <taxon>Striga</taxon>
    </lineage>
</organism>
<comment type="caution">
    <text evidence="4">The sequence shown here is derived from an EMBL/GenBank/DDBJ whole genome shotgun (WGS) entry which is preliminary data.</text>
</comment>